<dbReference type="InterPro" id="IPR002502">
    <property type="entry name" value="Amidase_domain"/>
</dbReference>
<dbReference type="Gene3D" id="3.40.80.10">
    <property type="entry name" value="Peptidoglycan recognition protein-like"/>
    <property type="match status" value="1"/>
</dbReference>
<comment type="caution">
    <text evidence="3">The sequence shown here is derived from an EMBL/GenBank/DDBJ whole genome shotgun (WGS) entry which is preliminary data.</text>
</comment>
<dbReference type="InterPro" id="IPR006311">
    <property type="entry name" value="TAT_signal"/>
</dbReference>
<dbReference type="PANTHER" id="PTHR11022">
    <property type="entry name" value="PEPTIDOGLYCAN RECOGNITION PROTEIN"/>
    <property type="match status" value="1"/>
</dbReference>
<reference evidence="3 4" key="1">
    <citation type="submission" date="2018-05" db="EMBL/GenBank/DDBJ databases">
        <title>Evolution of GPA BGCs.</title>
        <authorList>
            <person name="Waglechner N."/>
            <person name="Wright G.D."/>
        </authorList>
    </citation>
    <scope>NUCLEOTIDE SEQUENCE [LARGE SCALE GENOMIC DNA]</scope>
    <source>
        <strain evidence="3 4">A82846</strain>
    </source>
</reference>
<dbReference type="CDD" id="cd06583">
    <property type="entry name" value="PGRP"/>
    <property type="match status" value="1"/>
</dbReference>
<dbReference type="OrthoDB" id="514320at2"/>
<sequence>MVELSRRGLLAALGGTAALLVSGETSANAAGGPLPATLTRNRQLAAGRHRVSVGTTPVTHLSISSNNGAFRTRTGNRWSEWRELATCPVGRDEQSAATLLPVDAGVVEYELDLAHDARVSELDTMSGPAVAALASPAPAVPIGGRSLKRPYYPRAAWGADEKLRFTDEGVERWPVAYFPVQTLTVHHSAGAVGRDPAADVRGIYYDHAVVRDFGDIGYHLLIDPAGSVYEGRVSGADWFPVFGPELQGRRPLMANAGHVAGYNAGNVGVCVLGHLSESSPSKAAIDSLVVVLAALAAVCDLDPLGQTSYVNPISGSTKTVDTISGHRDWLQTECPGNRLYPDLPSIRTRVSKLLPR</sequence>
<evidence type="ECO:0000259" key="2">
    <source>
        <dbReference type="SMART" id="SM00701"/>
    </source>
</evidence>
<name>A0A428Z4Y7_KIBAR</name>
<dbReference type="EMBL" id="QHKI01000024">
    <property type="protein sequence ID" value="RSM81905.1"/>
    <property type="molecule type" value="Genomic_DNA"/>
</dbReference>
<evidence type="ECO:0000313" key="3">
    <source>
        <dbReference type="EMBL" id="RSM81905.1"/>
    </source>
</evidence>
<dbReference type="InterPro" id="IPR015510">
    <property type="entry name" value="PGRP"/>
</dbReference>
<gene>
    <name evidence="3" type="ORF">DMH04_26520</name>
</gene>
<comment type="similarity">
    <text evidence="1">Belongs to the N-acetylmuramoyl-L-alanine amidase 2 family.</text>
</comment>
<dbReference type="SMART" id="SM00701">
    <property type="entry name" value="PGRP"/>
    <property type="match status" value="1"/>
</dbReference>
<dbReference type="PANTHER" id="PTHR11022:SF41">
    <property type="entry name" value="PEPTIDOGLYCAN-RECOGNITION PROTEIN LC-RELATED"/>
    <property type="match status" value="1"/>
</dbReference>
<dbReference type="Pfam" id="PF01510">
    <property type="entry name" value="Amidase_2"/>
    <property type="match status" value="1"/>
</dbReference>
<dbReference type="GO" id="GO:0008745">
    <property type="term" value="F:N-acetylmuramoyl-L-alanine amidase activity"/>
    <property type="evidence" value="ECO:0007669"/>
    <property type="project" value="InterPro"/>
</dbReference>
<dbReference type="PROSITE" id="PS51318">
    <property type="entry name" value="TAT"/>
    <property type="match status" value="1"/>
</dbReference>
<organism evidence="3 4">
    <name type="scientific">Kibdelosporangium aridum</name>
    <dbReference type="NCBI Taxonomy" id="2030"/>
    <lineage>
        <taxon>Bacteria</taxon>
        <taxon>Bacillati</taxon>
        <taxon>Actinomycetota</taxon>
        <taxon>Actinomycetes</taxon>
        <taxon>Pseudonocardiales</taxon>
        <taxon>Pseudonocardiaceae</taxon>
        <taxon>Kibdelosporangium</taxon>
    </lineage>
</organism>
<dbReference type="SUPFAM" id="SSF55846">
    <property type="entry name" value="N-acetylmuramoyl-L-alanine amidase-like"/>
    <property type="match status" value="1"/>
</dbReference>
<accession>A0A428Z4Y7</accession>
<evidence type="ECO:0000313" key="4">
    <source>
        <dbReference type="Proteomes" id="UP000287547"/>
    </source>
</evidence>
<dbReference type="Proteomes" id="UP000287547">
    <property type="component" value="Unassembled WGS sequence"/>
</dbReference>
<dbReference type="GO" id="GO:0009253">
    <property type="term" value="P:peptidoglycan catabolic process"/>
    <property type="evidence" value="ECO:0007669"/>
    <property type="project" value="InterPro"/>
</dbReference>
<protein>
    <submittedName>
        <fullName evidence="3">N-acetylmuramoyl-L-alanine amidase</fullName>
    </submittedName>
</protein>
<dbReference type="InterPro" id="IPR006619">
    <property type="entry name" value="PGRP_domain_met/bac"/>
</dbReference>
<dbReference type="RefSeq" id="WP_051796277.1">
    <property type="nucleotide sequence ID" value="NZ_QHKI01000024.1"/>
</dbReference>
<feature type="domain" description="Peptidoglycan recognition protein family" evidence="2">
    <location>
        <begin position="149"/>
        <end position="314"/>
    </location>
</feature>
<dbReference type="GO" id="GO:0008270">
    <property type="term" value="F:zinc ion binding"/>
    <property type="evidence" value="ECO:0007669"/>
    <property type="project" value="InterPro"/>
</dbReference>
<dbReference type="AlphaFoldDB" id="A0A428Z4Y7"/>
<evidence type="ECO:0000256" key="1">
    <source>
        <dbReference type="ARBA" id="ARBA00007553"/>
    </source>
</evidence>
<dbReference type="InterPro" id="IPR036505">
    <property type="entry name" value="Amidase/PGRP_sf"/>
</dbReference>
<proteinExistence type="inferred from homology"/>